<dbReference type="EMBL" id="UINC01086449">
    <property type="protein sequence ID" value="SVC34914.1"/>
    <property type="molecule type" value="Genomic_DNA"/>
</dbReference>
<reference evidence="1" key="1">
    <citation type="submission" date="2018-05" db="EMBL/GenBank/DDBJ databases">
        <authorList>
            <person name="Lanie J.A."/>
            <person name="Ng W.-L."/>
            <person name="Kazmierczak K.M."/>
            <person name="Andrzejewski T.M."/>
            <person name="Davidsen T.M."/>
            <person name="Wayne K.J."/>
            <person name="Tettelin H."/>
            <person name="Glass J.I."/>
            <person name="Rusch D."/>
            <person name="Podicherti R."/>
            <person name="Tsui H.-C.T."/>
            <person name="Winkler M.E."/>
        </authorList>
    </citation>
    <scope>NUCLEOTIDE SEQUENCE</scope>
</reference>
<gene>
    <name evidence="1" type="ORF">METZ01_LOCUS287768</name>
</gene>
<protein>
    <submittedName>
        <fullName evidence="1">Uncharacterized protein</fullName>
    </submittedName>
</protein>
<evidence type="ECO:0000313" key="1">
    <source>
        <dbReference type="EMBL" id="SVC34914.1"/>
    </source>
</evidence>
<dbReference type="AlphaFoldDB" id="A0A382LDG0"/>
<name>A0A382LDG0_9ZZZZ</name>
<accession>A0A382LDG0</accession>
<organism evidence="1">
    <name type="scientific">marine metagenome</name>
    <dbReference type="NCBI Taxonomy" id="408172"/>
    <lineage>
        <taxon>unclassified sequences</taxon>
        <taxon>metagenomes</taxon>
        <taxon>ecological metagenomes</taxon>
    </lineage>
</organism>
<sequence length="30" mass="3325">MKSVWQELGVQDSLGLFSCNSFQTISKPPP</sequence>
<proteinExistence type="predicted"/>
<feature type="non-terminal residue" evidence="1">
    <location>
        <position position="30"/>
    </location>
</feature>